<keyword evidence="2" id="KW-0645">Protease</keyword>
<dbReference type="PANTHER" id="PTHR12606">
    <property type="entry name" value="SENTRIN/SUMO-SPECIFIC PROTEASE"/>
    <property type="match status" value="1"/>
</dbReference>
<accession>A0AAN8S4J6</accession>
<dbReference type="Gene3D" id="3.40.395.10">
    <property type="entry name" value="Adenoviral Proteinase, Chain A"/>
    <property type="match status" value="1"/>
</dbReference>
<feature type="domain" description="Ubiquitin-like protease family profile" evidence="5">
    <location>
        <begin position="394"/>
        <end position="557"/>
    </location>
</feature>
<dbReference type="EMBL" id="JAWJWE010000004">
    <property type="protein sequence ID" value="KAK6636264.1"/>
    <property type="molecule type" value="Genomic_DNA"/>
</dbReference>
<dbReference type="InterPro" id="IPR038765">
    <property type="entry name" value="Papain-like_cys_pep_sf"/>
</dbReference>
<name>A0AAN8S4J6_POLSC</name>
<dbReference type="PANTHER" id="PTHR12606:SF141">
    <property type="entry name" value="GH15225P-RELATED"/>
    <property type="match status" value="1"/>
</dbReference>
<keyword evidence="3" id="KW-0378">Hydrolase</keyword>
<gene>
    <name evidence="6" type="ORF">RUM43_009923</name>
</gene>
<evidence type="ECO:0000313" key="7">
    <source>
        <dbReference type="Proteomes" id="UP001372834"/>
    </source>
</evidence>
<dbReference type="InterPro" id="IPR003653">
    <property type="entry name" value="Peptidase_C48_C"/>
</dbReference>
<dbReference type="GO" id="GO:0005634">
    <property type="term" value="C:nucleus"/>
    <property type="evidence" value="ECO:0007669"/>
    <property type="project" value="TreeGrafter"/>
</dbReference>
<evidence type="ECO:0000256" key="4">
    <source>
        <dbReference type="ARBA" id="ARBA00022807"/>
    </source>
</evidence>
<dbReference type="GO" id="GO:0016926">
    <property type="term" value="P:protein desumoylation"/>
    <property type="evidence" value="ECO:0007669"/>
    <property type="project" value="TreeGrafter"/>
</dbReference>
<evidence type="ECO:0000256" key="3">
    <source>
        <dbReference type="ARBA" id="ARBA00022801"/>
    </source>
</evidence>
<dbReference type="FunFam" id="3.40.395.10:FF:000001">
    <property type="entry name" value="Sentrin-specific protease 1"/>
    <property type="match status" value="1"/>
</dbReference>
<evidence type="ECO:0000256" key="2">
    <source>
        <dbReference type="ARBA" id="ARBA00022670"/>
    </source>
</evidence>
<sequence length="588" mass="68474">MWTSLCNFLYDKLFAKQENSRKNRESDSDTQLYGKRMRLNSVDCVIEDICPNYPRLPMQARENVISGKVENSAGANGIDDDDDACCVIAEIPRRKKLGSTLSYNVSSEKNTQVEKKNLRCTQTKRDELLSHDESEKDFNIIKCITSTSNRSATVNEPKPKFKFFTTQRNSLSQSKAAKSKLLLRNQLKRNLNFFQECYRFKEKQQYIELLKSQTSCNLLRQEKRKLMLPSTEAVPLIDLTVENDSTVKDAPRKSSSRLVLDSNDTEEIQIVKEIPRVTSFEDVFKSRSINTKQLVLRGKGKEPHFSERKNGLLGLDGLQCRAVNYLDSDKKTCQESLEVQLRTLMQITESKHKEADDRLEQYFLPELSEEQEMKIQKAIEREPRQEVLVEGFGIRITRRDMQTLRGLNWLNDEVINFYMNLIMSRNMKDKSLPKVYAFNTFFYTKLFTNGYQSLRRWTKQVDIFSHDMILVPIHLGMHWCMSVIDFRSKFIKYYDSVGAPNDVCLDQLLLYLKSESLDKKEEEFNADGWTKANVEDTPQQMNGSDCGVFSCMFAEHLARDAQISFTQDNMPYFRRKMILEILEKKLLT</sequence>
<dbReference type="GO" id="GO:0080090">
    <property type="term" value="P:regulation of primary metabolic process"/>
    <property type="evidence" value="ECO:0007669"/>
    <property type="project" value="UniProtKB-ARBA"/>
</dbReference>
<dbReference type="PROSITE" id="PS50600">
    <property type="entry name" value="ULP_PROTEASE"/>
    <property type="match status" value="1"/>
</dbReference>
<dbReference type="GO" id="GO:0006508">
    <property type="term" value="P:proteolysis"/>
    <property type="evidence" value="ECO:0007669"/>
    <property type="project" value="UniProtKB-KW"/>
</dbReference>
<dbReference type="GO" id="GO:0016929">
    <property type="term" value="F:deSUMOylase activity"/>
    <property type="evidence" value="ECO:0007669"/>
    <property type="project" value="TreeGrafter"/>
</dbReference>
<evidence type="ECO:0000313" key="6">
    <source>
        <dbReference type="EMBL" id="KAK6636264.1"/>
    </source>
</evidence>
<dbReference type="GO" id="GO:0060255">
    <property type="term" value="P:regulation of macromolecule metabolic process"/>
    <property type="evidence" value="ECO:0007669"/>
    <property type="project" value="UniProtKB-ARBA"/>
</dbReference>
<comment type="caution">
    <text evidence="6">The sequence shown here is derived from an EMBL/GenBank/DDBJ whole genome shotgun (WGS) entry which is preliminary data.</text>
</comment>
<dbReference type="Pfam" id="PF02902">
    <property type="entry name" value="Peptidase_C48"/>
    <property type="match status" value="1"/>
</dbReference>
<reference evidence="6 7" key="1">
    <citation type="submission" date="2023-10" db="EMBL/GenBank/DDBJ databases">
        <title>Genomes of two closely related lineages of the louse Polyplax serrata with different host specificities.</title>
        <authorList>
            <person name="Martinu J."/>
            <person name="Tarabai H."/>
            <person name="Stefka J."/>
            <person name="Hypsa V."/>
        </authorList>
    </citation>
    <scope>NUCLEOTIDE SEQUENCE [LARGE SCALE GENOMIC DNA]</scope>
    <source>
        <strain evidence="6">HR10_N</strain>
    </source>
</reference>
<dbReference type="Proteomes" id="UP001372834">
    <property type="component" value="Unassembled WGS sequence"/>
</dbReference>
<proteinExistence type="inferred from homology"/>
<protein>
    <recommendedName>
        <fullName evidence="5">Ubiquitin-like protease family profile domain-containing protein</fullName>
    </recommendedName>
</protein>
<organism evidence="6 7">
    <name type="scientific">Polyplax serrata</name>
    <name type="common">Common mouse louse</name>
    <dbReference type="NCBI Taxonomy" id="468196"/>
    <lineage>
        <taxon>Eukaryota</taxon>
        <taxon>Metazoa</taxon>
        <taxon>Ecdysozoa</taxon>
        <taxon>Arthropoda</taxon>
        <taxon>Hexapoda</taxon>
        <taxon>Insecta</taxon>
        <taxon>Pterygota</taxon>
        <taxon>Neoptera</taxon>
        <taxon>Paraneoptera</taxon>
        <taxon>Psocodea</taxon>
        <taxon>Troctomorpha</taxon>
        <taxon>Phthiraptera</taxon>
        <taxon>Anoplura</taxon>
        <taxon>Polyplacidae</taxon>
        <taxon>Polyplax</taxon>
    </lineage>
</organism>
<evidence type="ECO:0000256" key="1">
    <source>
        <dbReference type="ARBA" id="ARBA00005234"/>
    </source>
</evidence>
<keyword evidence="4" id="KW-0788">Thiol protease</keyword>
<dbReference type="AlphaFoldDB" id="A0AAN8S4J6"/>
<comment type="similarity">
    <text evidence="1">Belongs to the peptidase C48 family.</text>
</comment>
<evidence type="ECO:0000259" key="5">
    <source>
        <dbReference type="PROSITE" id="PS50600"/>
    </source>
</evidence>
<dbReference type="SUPFAM" id="SSF54001">
    <property type="entry name" value="Cysteine proteinases"/>
    <property type="match status" value="1"/>
</dbReference>